<keyword evidence="2" id="KW-1185">Reference proteome</keyword>
<sequence>MPGASKMSLMTNSSCVDVASRSSTRRKKKIVVKKYCIPRETDESSKKTKKAMVIASKPVEDNPCSLMMLTSLSCL</sequence>
<name>A0ABR2M9U5_9ASPA</name>
<evidence type="ECO:0000313" key="2">
    <source>
        <dbReference type="Proteomes" id="UP001412067"/>
    </source>
</evidence>
<protein>
    <submittedName>
        <fullName evidence="1">Uncharacterized protein</fullName>
    </submittedName>
</protein>
<gene>
    <name evidence="1" type="ORF">KSP40_PGU008306</name>
</gene>
<accession>A0ABR2M9U5</accession>
<dbReference type="EMBL" id="JBBWWR010000010">
    <property type="protein sequence ID" value="KAK8960379.1"/>
    <property type="molecule type" value="Genomic_DNA"/>
</dbReference>
<evidence type="ECO:0000313" key="1">
    <source>
        <dbReference type="EMBL" id="KAK8960379.1"/>
    </source>
</evidence>
<comment type="caution">
    <text evidence="1">The sequence shown here is derived from an EMBL/GenBank/DDBJ whole genome shotgun (WGS) entry which is preliminary data.</text>
</comment>
<proteinExistence type="predicted"/>
<dbReference type="Proteomes" id="UP001412067">
    <property type="component" value="Unassembled WGS sequence"/>
</dbReference>
<reference evidence="1 2" key="1">
    <citation type="journal article" date="2022" name="Nat. Plants">
        <title>Genomes of leafy and leafless Platanthera orchids illuminate the evolution of mycoheterotrophy.</title>
        <authorList>
            <person name="Li M.H."/>
            <person name="Liu K.W."/>
            <person name="Li Z."/>
            <person name="Lu H.C."/>
            <person name="Ye Q.L."/>
            <person name="Zhang D."/>
            <person name="Wang J.Y."/>
            <person name="Li Y.F."/>
            <person name="Zhong Z.M."/>
            <person name="Liu X."/>
            <person name="Yu X."/>
            <person name="Liu D.K."/>
            <person name="Tu X.D."/>
            <person name="Liu B."/>
            <person name="Hao Y."/>
            <person name="Liao X.Y."/>
            <person name="Jiang Y.T."/>
            <person name="Sun W.H."/>
            <person name="Chen J."/>
            <person name="Chen Y.Q."/>
            <person name="Ai Y."/>
            <person name="Zhai J.W."/>
            <person name="Wu S.S."/>
            <person name="Zhou Z."/>
            <person name="Hsiao Y.Y."/>
            <person name="Wu W.L."/>
            <person name="Chen Y.Y."/>
            <person name="Lin Y.F."/>
            <person name="Hsu J.L."/>
            <person name="Li C.Y."/>
            <person name="Wang Z.W."/>
            <person name="Zhao X."/>
            <person name="Zhong W.Y."/>
            <person name="Ma X.K."/>
            <person name="Ma L."/>
            <person name="Huang J."/>
            <person name="Chen G.Z."/>
            <person name="Huang M.Z."/>
            <person name="Huang L."/>
            <person name="Peng D.H."/>
            <person name="Luo Y.B."/>
            <person name="Zou S.Q."/>
            <person name="Chen S.P."/>
            <person name="Lan S."/>
            <person name="Tsai W.C."/>
            <person name="Van de Peer Y."/>
            <person name="Liu Z.J."/>
        </authorList>
    </citation>
    <scope>NUCLEOTIDE SEQUENCE [LARGE SCALE GENOMIC DNA]</scope>
    <source>
        <strain evidence="1">Lor288</strain>
    </source>
</reference>
<organism evidence="1 2">
    <name type="scientific">Platanthera guangdongensis</name>
    <dbReference type="NCBI Taxonomy" id="2320717"/>
    <lineage>
        <taxon>Eukaryota</taxon>
        <taxon>Viridiplantae</taxon>
        <taxon>Streptophyta</taxon>
        <taxon>Embryophyta</taxon>
        <taxon>Tracheophyta</taxon>
        <taxon>Spermatophyta</taxon>
        <taxon>Magnoliopsida</taxon>
        <taxon>Liliopsida</taxon>
        <taxon>Asparagales</taxon>
        <taxon>Orchidaceae</taxon>
        <taxon>Orchidoideae</taxon>
        <taxon>Orchideae</taxon>
        <taxon>Orchidinae</taxon>
        <taxon>Platanthera</taxon>
    </lineage>
</organism>